<evidence type="ECO:0000256" key="5">
    <source>
        <dbReference type="SAM" id="MobiDB-lite"/>
    </source>
</evidence>
<dbReference type="GO" id="GO:0006412">
    <property type="term" value="P:translation"/>
    <property type="evidence" value="ECO:0007669"/>
    <property type="project" value="UniProtKB-UniRule"/>
</dbReference>
<protein>
    <recommendedName>
        <fullName evidence="4">Large ribosomal subunit protein uL23</fullName>
    </recommendedName>
</protein>
<dbReference type="GO" id="GO:1990904">
    <property type="term" value="C:ribonucleoprotein complex"/>
    <property type="evidence" value="ECO:0007669"/>
    <property type="project" value="UniProtKB-KW"/>
</dbReference>
<evidence type="ECO:0000256" key="2">
    <source>
        <dbReference type="ARBA" id="ARBA00022980"/>
    </source>
</evidence>
<dbReference type="GO" id="GO:0005840">
    <property type="term" value="C:ribosome"/>
    <property type="evidence" value="ECO:0007669"/>
    <property type="project" value="UniProtKB-KW"/>
</dbReference>
<comment type="caution">
    <text evidence="6">The sequence shown here is derived from an EMBL/GenBank/DDBJ whole genome shotgun (WGS) entry which is preliminary data.</text>
</comment>
<evidence type="ECO:0000256" key="3">
    <source>
        <dbReference type="ARBA" id="ARBA00023274"/>
    </source>
</evidence>
<dbReference type="SUPFAM" id="SSF54189">
    <property type="entry name" value="Ribosomal proteins S24e, L23 and L15e"/>
    <property type="match status" value="1"/>
</dbReference>
<evidence type="ECO:0000256" key="4">
    <source>
        <dbReference type="HAMAP-Rule" id="MF_01369"/>
    </source>
</evidence>
<keyword evidence="4" id="KW-0694">RNA-binding</keyword>
<dbReference type="InterPro" id="IPR013025">
    <property type="entry name" value="Ribosomal_uL23-like"/>
</dbReference>
<dbReference type="Proteomes" id="UP000034492">
    <property type="component" value="Unassembled WGS sequence"/>
</dbReference>
<dbReference type="NCBIfam" id="NF004363">
    <property type="entry name" value="PRK05738.2-4"/>
    <property type="match status" value="1"/>
</dbReference>
<dbReference type="InterPro" id="IPR012678">
    <property type="entry name" value="Ribosomal_uL23/eL15/eS24_sf"/>
</dbReference>
<keyword evidence="3 4" id="KW-0687">Ribonucleoprotein</keyword>
<dbReference type="AlphaFoldDB" id="A0A0G0FA44"/>
<dbReference type="Pfam" id="PF00276">
    <property type="entry name" value="Ribosomal_L23"/>
    <property type="match status" value="1"/>
</dbReference>
<accession>A0A0G0FA44</accession>
<comment type="similarity">
    <text evidence="1 4">Belongs to the universal ribosomal protein uL23 family.</text>
</comment>
<name>A0A0G0FA44_9BACT</name>
<proteinExistence type="inferred from homology"/>
<comment type="function">
    <text evidence="4">One of the early assembly proteins it binds 23S rRNA. One of the proteins that surrounds the polypeptide exit tunnel on the outside of the ribosome. Forms the main docking site for trigger factor binding to the ribosome.</text>
</comment>
<dbReference type="Gene3D" id="3.30.70.330">
    <property type="match status" value="1"/>
</dbReference>
<dbReference type="GO" id="GO:0019843">
    <property type="term" value="F:rRNA binding"/>
    <property type="evidence" value="ECO:0007669"/>
    <property type="project" value="UniProtKB-UniRule"/>
</dbReference>
<sequence length="164" mass="18513">MNILLRPLINEKSMNLVTQSQFSFEVDGSASKKVIEKIVEDKFKVDVVSVKIINLKPKQKLQRSRRGKFLKGGMKKAIVKLKKGQNIPLFETVKEQDAMPAGRQVEVKTAEGEVLTTIKEKKSLLKGTKVRVEKASDKEKIIQETENRAPTKTSQKPVKKKGVR</sequence>
<evidence type="ECO:0000313" key="6">
    <source>
        <dbReference type="EMBL" id="KKQ10400.1"/>
    </source>
</evidence>
<dbReference type="GO" id="GO:0003735">
    <property type="term" value="F:structural constituent of ribosome"/>
    <property type="evidence" value="ECO:0007669"/>
    <property type="project" value="InterPro"/>
</dbReference>
<organism evidence="6 7">
    <name type="scientific">Candidatus Daviesbacteria bacterium GW2011_GWB1_36_5</name>
    <dbReference type="NCBI Taxonomy" id="1618426"/>
    <lineage>
        <taxon>Bacteria</taxon>
        <taxon>Candidatus Daviesiibacteriota</taxon>
    </lineage>
</organism>
<feature type="region of interest" description="Disordered" evidence="5">
    <location>
        <begin position="135"/>
        <end position="164"/>
    </location>
</feature>
<evidence type="ECO:0000313" key="7">
    <source>
        <dbReference type="Proteomes" id="UP000034492"/>
    </source>
</evidence>
<keyword evidence="4" id="KW-0699">rRNA-binding</keyword>
<feature type="compositionally biased region" description="Basic and acidic residues" evidence="5">
    <location>
        <begin position="135"/>
        <end position="149"/>
    </location>
</feature>
<gene>
    <name evidence="4" type="primary">rplW</name>
    <name evidence="6" type="ORF">US19_C0005G0012</name>
</gene>
<dbReference type="EMBL" id="LBSA01000005">
    <property type="protein sequence ID" value="KKQ10400.1"/>
    <property type="molecule type" value="Genomic_DNA"/>
</dbReference>
<keyword evidence="2 4" id="KW-0689">Ribosomal protein</keyword>
<comment type="subunit">
    <text evidence="4">Part of the 50S ribosomal subunit. Contacts protein L29, and trigger factor when it is bound to the ribosome.</text>
</comment>
<evidence type="ECO:0000256" key="1">
    <source>
        <dbReference type="ARBA" id="ARBA00006700"/>
    </source>
</evidence>
<dbReference type="HAMAP" id="MF_01369_B">
    <property type="entry name" value="Ribosomal_uL23_B"/>
    <property type="match status" value="1"/>
</dbReference>
<reference evidence="6 7" key="1">
    <citation type="journal article" date="2015" name="Nature">
        <title>rRNA introns, odd ribosomes, and small enigmatic genomes across a large radiation of phyla.</title>
        <authorList>
            <person name="Brown C.T."/>
            <person name="Hug L.A."/>
            <person name="Thomas B.C."/>
            <person name="Sharon I."/>
            <person name="Castelle C.J."/>
            <person name="Singh A."/>
            <person name="Wilkins M.J."/>
            <person name="Williams K.H."/>
            <person name="Banfield J.F."/>
        </authorList>
    </citation>
    <scope>NUCLEOTIDE SEQUENCE [LARGE SCALE GENOMIC DNA]</scope>
</reference>
<dbReference type="InterPro" id="IPR012677">
    <property type="entry name" value="Nucleotide-bd_a/b_plait_sf"/>
</dbReference>